<feature type="transmembrane region" description="Helical" evidence="1">
    <location>
        <begin position="187"/>
        <end position="208"/>
    </location>
</feature>
<keyword evidence="1" id="KW-0472">Membrane</keyword>
<reference evidence="2 3" key="1">
    <citation type="submission" date="2020-08" db="EMBL/GenBank/DDBJ databases">
        <title>Genome sequencing of Purple Non-Sulfur Bacteria from various extreme environments.</title>
        <authorList>
            <person name="Mayer M."/>
        </authorList>
    </citation>
    <scope>NUCLEOTIDE SEQUENCE [LARGE SCALE GENOMIC DNA]</scope>
    <source>
        <strain evidence="2 3">JA135</strain>
    </source>
</reference>
<protein>
    <submittedName>
        <fullName evidence="2">Uncharacterized membrane protein (DUF485 family)</fullName>
    </submittedName>
</protein>
<keyword evidence="1" id="KW-0812">Transmembrane</keyword>
<organism evidence="2 3">
    <name type="scientific">Roseospira goensis</name>
    <dbReference type="NCBI Taxonomy" id="391922"/>
    <lineage>
        <taxon>Bacteria</taxon>
        <taxon>Pseudomonadati</taxon>
        <taxon>Pseudomonadota</taxon>
        <taxon>Alphaproteobacteria</taxon>
        <taxon>Rhodospirillales</taxon>
        <taxon>Rhodospirillaceae</taxon>
        <taxon>Roseospira</taxon>
    </lineage>
</organism>
<gene>
    <name evidence="2" type="ORF">GGD88_000897</name>
</gene>
<feature type="transmembrane region" description="Helical" evidence="1">
    <location>
        <begin position="16"/>
        <end position="34"/>
    </location>
</feature>
<dbReference type="EMBL" id="JACIGI010000005">
    <property type="protein sequence ID" value="MBB4285180.1"/>
    <property type="molecule type" value="Genomic_DNA"/>
</dbReference>
<accession>A0A7W6WJM6</accession>
<evidence type="ECO:0000313" key="2">
    <source>
        <dbReference type="EMBL" id="MBB4285180.1"/>
    </source>
</evidence>
<name>A0A7W6WJM6_9PROT</name>
<comment type="caution">
    <text evidence="2">The sequence shown here is derived from an EMBL/GenBank/DDBJ whole genome shotgun (WGS) entry which is preliminary data.</text>
</comment>
<feature type="transmembrane region" description="Helical" evidence="1">
    <location>
        <begin position="88"/>
        <end position="109"/>
    </location>
</feature>
<feature type="transmembrane region" description="Helical" evidence="1">
    <location>
        <begin position="355"/>
        <end position="377"/>
    </location>
</feature>
<sequence length="473" mass="48326">MTVAAGERGHRGRDRLAGGLIVVVWAGVLVQALAGTSAPGPVAVTLVALAAYLLTQAGCLSRTAWAHLSVGAAVALTTVVLLDDPGPTLVTGLGRAAFLAALFAALGTLREAARASPMVHETGRMLTQQPPGRRYVAITAGGTLFGAILNFGAIGLLGGMIQDANTVQAARGEARIRAIRERRMMLALLRGFSVLMFWCPLTVAYAIVGETLAGAHWTGLMTLGLGMAVIVMAIGWTLDRLTMPRPRAVGPRAPFRWRRLGPLLGLLLLVFGPAVAVEQLTAGRLIHGVILVVPVLATAWLTLARGPAGAARRLGRYLATAVPNQRAEIAVLGNAAFMGAAIAGVLPAVGLHDPFAGLTGLGMPTVLVPAVVPWLVVAAGQAGANPLLTVTVLVALIGDPAALGVSPTVLGLGLVMGWGLTVGSSPATAATMMIGRMTDRSAAAVGRGWNGGHTLVSLTAVSLALAGLHLAWP</sequence>
<feature type="transmembrane region" description="Helical" evidence="1">
    <location>
        <begin position="214"/>
        <end position="238"/>
    </location>
</feature>
<evidence type="ECO:0000256" key="1">
    <source>
        <dbReference type="SAM" id="Phobius"/>
    </source>
</evidence>
<keyword evidence="1" id="KW-1133">Transmembrane helix</keyword>
<dbReference type="AlphaFoldDB" id="A0A7W6WJM6"/>
<evidence type="ECO:0000313" key="3">
    <source>
        <dbReference type="Proteomes" id="UP000555728"/>
    </source>
</evidence>
<keyword evidence="3" id="KW-1185">Reference proteome</keyword>
<dbReference type="RefSeq" id="WP_184432128.1">
    <property type="nucleotide sequence ID" value="NZ_JACIGI010000005.1"/>
</dbReference>
<feature type="transmembrane region" description="Helical" evidence="1">
    <location>
        <begin position="384"/>
        <end position="403"/>
    </location>
</feature>
<feature type="transmembrane region" description="Helical" evidence="1">
    <location>
        <begin position="259"/>
        <end position="277"/>
    </location>
</feature>
<feature type="transmembrane region" description="Helical" evidence="1">
    <location>
        <begin position="64"/>
        <end position="82"/>
    </location>
</feature>
<feature type="transmembrane region" description="Helical" evidence="1">
    <location>
        <begin position="409"/>
        <end position="434"/>
    </location>
</feature>
<feature type="transmembrane region" description="Helical" evidence="1">
    <location>
        <begin position="455"/>
        <end position="472"/>
    </location>
</feature>
<feature type="transmembrane region" description="Helical" evidence="1">
    <location>
        <begin position="329"/>
        <end position="349"/>
    </location>
</feature>
<proteinExistence type="predicted"/>
<feature type="transmembrane region" description="Helical" evidence="1">
    <location>
        <begin position="289"/>
        <end position="308"/>
    </location>
</feature>
<dbReference type="Proteomes" id="UP000555728">
    <property type="component" value="Unassembled WGS sequence"/>
</dbReference>